<gene>
    <name evidence="1" type="ORF">OLEA9_A011336</name>
</gene>
<dbReference type="SUPFAM" id="SSF52058">
    <property type="entry name" value="L domain-like"/>
    <property type="match status" value="1"/>
</dbReference>
<dbReference type="InterPro" id="IPR001611">
    <property type="entry name" value="Leu-rich_rpt"/>
</dbReference>
<name>A0A8S0PZB6_OLEEU</name>
<organism evidence="1 2">
    <name type="scientific">Olea europaea subsp. europaea</name>
    <dbReference type="NCBI Taxonomy" id="158383"/>
    <lineage>
        <taxon>Eukaryota</taxon>
        <taxon>Viridiplantae</taxon>
        <taxon>Streptophyta</taxon>
        <taxon>Embryophyta</taxon>
        <taxon>Tracheophyta</taxon>
        <taxon>Spermatophyta</taxon>
        <taxon>Magnoliopsida</taxon>
        <taxon>eudicotyledons</taxon>
        <taxon>Gunneridae</taxon>
        <taxon>Pentapetalae</taxon>
        <taxon>asterids</taxon>
        <taxon>lamiids</taxon>
        <taxon>Lamiales</taxon>
        <taxon>Oleaceae</taxon>
        <taxon>Oleeae</taxon>
        <taxon>Olea</taxon>
    </lineage>
</organism>
<dbReference type="Gene3D" id="3.30.200.20">
    <property type="entry name" value="Phosphorylase Kinase, domain 1"/>
    <property type="match status" value="1"/>
</dbReference>
<dbReference type="OrthoDB" id="603552at2759"/>
<dbReference type="Proteomes" id="UP000594638">
    <property type="component" value="Unassembled WGS sequence"/>
</dbReference>
<dbReference type="Pfam" id="PF00560">
    <property type="entry name" value="LRR_1"/>
    <property type="match status" value="1"/>
</dbReference>
<reference evidence="1 2" key="1">
    <citation type="submission" date="2019-12" db="EMBL/GenBank/DDBJ databases">
        <authorList>
            <person name="Alioto T."/>
            <person name="Alioto T."/>
            <person name="Gomez Garrido J."/>
        </authorList>
    </citation>
    <scope>NUCLEOTIDE SEQUENCE [LARGE SCALE GENOMIC DNA]</scope>
</reference>
<dbReference type="SUPFAM" id="SSF56112">
    <property type="entry name" value="Protein kinase-like (PK-like)"/>
    <property type="match status" value="1"/>
</dbReference>
<dbReference type="InterPro" id="IPR011009">
    <property type="entry name" value="Kinase-like_dom_sf"/>
</dbReference>
<keyword evidence="2" id="KW-1185">Reference proteome</keyword>
<dbReference type="PANTHER" id="PTHR48007">
    <property type="entry name" value="LEUCINE-RICH REPEAT RECEPTOR-LIKE PROTEIN KINASE PXC1"/>
    <property type="match status" value="1"/>
</dbReference>
<evidence type="ECO:0000313" key="1">
    <source>
        <dbReference type="EMBL" id="CAA2960066.1"/>
    </source>
</evidence>
<dbReference type="Gene3D" id="3.80.10.10">
    <property type="entry name" value="Ribonuclease Inhibitor"/>
    <property type="match status" value="1"/>
</dbReference>
<comment type="caution">
    <text evidence="1">The sequence shown here is derived from an EMBL/GenBank/DDBJ whole genome shotgun (WGS) entry which is preliminary data.</text>
</comment>
<dbReference type="AlphaFoldDB" id="A0A8S0PZB6"/>
<dbReference type="Gramene" id="OE9A011336T1">
    <property type="protein sequence ID" value="OE9A011336C1"/>
    <property type="gene ID" value="OE9A011336"/>
</dbReference>
<dbReference type="InterPro" id="IPR032675">
    <property type="entry name" value="LRR_dom_sf"/>
</dbReference>
<dbReference type="PANTHER" id="PTHR48007:SF38">
    <property type="entry name" value="LEUCINE-RICH REPEAT PROTEIN KINASE FAMILY PROTEIN"/>
    <property type="match status" value="1"/>
</dbReference>
<dbReference type="EMBL" id="CACTIH010000367">
    <property type="protein sequence ID" value="CAA2960066.1"/>
    <property type="molecule type" value="Genomic_DNA"/>
</dbReference>
<dbReference type="InterPro" id="IPR046959">
    <property type="entry name" value="PRK1-6/SRF4-like"/>
</dbReference>
<accession>A0A8S0PZB6</accession>
<sequence>MTAPAWGGDAAVNTALRPIRLGPSPSPLSSTPTAVPYRSFYRIGALKGLYLSGNQFSGEIPSDYFSTVSGLKKVGLSGNNFIGPIPLGLVKFNARSFKGNAGLCGENIVGILMMRRRQEPTNPMIKENLDDSVDLSAPSVGKKDLESSQKDLMKAAAEVLASGTLGCSYKATMGCGLIVAVKRIKEMNKMGNDQFDAQTRRVERLKHRNVLIPLAYHYRKDEKLLVIDFFTKHFCFTCLPVLSES</sequence>
<proteinExistence type="predicted"/>
<protein>
    <submittedName>
        <fullName evidence="1">Uncharacterized protein</fullName>
    </submittedName>
</protein>
<evidence type="ECO:0000313" key="2">
    <source>
        <dbReference type="Proteomes" id="UP000594638"/>
    </source>
</evidence>